<name>A0A654LVX5_9ARCH</name>
<proteinExistence type="predicted"/>
<sequence length="147" mass="17536">MGQSFETFLKKLIDDPLFLKIVEDYDLCRRVLLLIHKKTFLSLDYEDLLRQCKEEIGKVVDNYYKVLEKQEILLQQIPSTFDLVCIFNKHYTLLISQISFVYGVNKEEIYKEWINENDRLKLTCIEMILKNAILYNMKNKITAKISD</sequence>
<evidence type="ECO:0000313" key="1">
    <source>
        <dbReference type="EMBL" id="ALI34596.1"/>
    </source>
</evidence>
<evidence type="ECO:0000313" key="2">
    <source>
        <dbReference type="Proteomes" id="UP000058925"/>
    </source>
</evidence>
<organism evidence="1 2">
    <name type="scientific">Candidatus Nitrosocosmicus oleophilus</name>
    <dbReference type="NCBI Taxonomy" id="1353260"/>
    <lineage>
        <taxon>Archaea</taxon>
        <taxon>Nitrososphaerota</taxon>
        <taxon>Nitrososphaeria</taxon>
        <taxon>Nitrososphaerales</taxon>
        <taxon>Nitrososphaeraceae</taxon>
        <taxon>Candidatus Nitrosocosmicus</taxon>
    </lineage>
</organism>
<dbReference type="AlphaFoldDB" id="A0A654LVX5"/>
<accession>A0A654LVX5</accession>
<reference evidence="2" key="1">
    <citation type="submission" date="2015-10" db="EMBL/GenBank/DDBJ databases">
        <title>Niche specialization of a soil ammonia-oxidizing archaeon, Candidatus Nitrosocosmicus oleophilus.</title>
        <authorList>
            <person name="Jung M.-Y."/>
            <person name="Rhee S.-K."/>
        </authorList>
    </citation>
    <scope>NUCLEOTIDE SEQUENCE [LARGE SCALE GENOMIC DNA]</scope>
    <source>
        <strain evidence="2">MY3</strain>
    </source>
</reference>
<dbReference type="RefSeq" id="WP_196817227.1">
    <property type="nucleotide sequence ID" value="NZ_CP012850.1"/>
</dbReference>
<dbReference type="GeneID" id="60420558"/>
<protein>
    <submittedName>
        <fullName evidence="1">Uncharacterized protein</fullName>
    </submittedName>
</protein>
<keyword evidence="2" id="KW-1185">Reference proteome</keyword>
<dbReference type="KEGG" id="taa:NMY3_00382"/>
<dbReference type="Proteomes" id="UP000058925">
    <property type="component" value="Chromosome"/>
</dbReference>
<gene>
    <name evidence="1" type="ORF">NMY3_00382</name>
</gene>
<dbReference type="EMBL" id="CP012850">
    <property type="protein sequence ID" value="ALI34596.1"/>
    <property type="molecule type" value="Genomic_DNA"/>
</dbReference>